<accession>A0ABP0S784</accession>
<dbReference type="Pfam" id="PF08373">
    <property type="entry name" value="RAP"/>
    <property type="match status" value="1"/>
</dbReference>
<dbReference type="Proteomes" id="UP001642484">
    <property type="component" value="Unassembled WGS sequence"/>
</dbReference>
<dbReference type="InterPro" id="IPR018391">
    <property type="entry name" value="PQQ_b-propeller_rpt"/>
</dbReference>
<dbReference type="InterPro" id="IPR002372">
    <property type="entry name" value="PQQ_rpt_dom"/>
</dbReference>
<comment type="caution">
    <text evidence="4">The sequence shown here is derived from an EMBL/GenBank/DDBJ whole genome shotgun (WGS) entry which is preliminary data.</text>
</comment>
<dbReference type="EMBL" id="CAXAMN010027073">
    <property type="protein sequence ID" value="CAK9108233.1"/>
    <property type="molecule type" value="Genomic_DNA"/>
</dbReference>
<dbReference type="Gene3D" id="3.40.960.10">
    <property type="entry name" value="VSR Endonuclease"/>
    <property type="match status" value="1"/>
</dbReference>
<dbReference type="InterPro" id="IPR011047">
    <property type="entry name" value="Quinoprotein_ADH-like_sf"/>
</dbReference>
<dbReference type="InterPro" id="IPR015943">
    <property type="entry name" value="WD40/YVTN_repeat-like_dom_sf"/>
</dbReference>
<dbReference type="SUPFAM" id="SSF50998">
    <property type="entry name" value="Quinoprotein alcohol dehydrogenase-like"/>
    <property type="match status" value="1"/>
</dbReference>
<keyword evidence="2" id="KW-0732">Signal</keyword>
<dbReference type="Pfam" id="PF13360">
    <property type="entry name" value="PQQ_2"/>
    <property type="match status" value="2"/>
</dbReference>
<dbReference type="InterPro" id="IPR011335">
    <property type="entry name" value="Restrct_endonuc-II-like"/>
</dbReference>
<evidence type="ECO:0000313" key="4">
    <source>
        <dbReference type="EMBL" id="CAK9108233.1"/>
    </source>
</evidence>
<dbReference type="SMART" id="SM00952">
    <property type="entry name" value="RAP"/>
    <property type="match status" value="1"/>
</dbReference>
<reference evidence="4 5" key="1">
    <citation type="submission" date="2024-02" db="EMBL/GenBank/DDBJ databases">
        <authorList>
            <person name="Chen Y."/>
            <person name="Shah S."/>
            <person name="Dougan E. K."/>
            <person name="Thang M."/>
            <person name="Chan C."/>
        </authorList>
    </citation>
    <scope>NUCLEOTIDE SEQUENCE [LARGE SCALE GENOMIC DNA]</scope>
</reference>
<proteinExistence type="predicted"/>
<evidence type="ECO:0000259" key="3">
    <source>
        <dbReference type="PROSITE" id="PS51286"/>
    </source>
</evidence>
<feature type="region of interest" description="Disordered" evidence="1">
    <location>
        <begin position="1204"/>
        <end position="1245"/>
    </location>
</feature>
<feature type="signal peptide" evidence="2">
    <location>
        <begin position="1"/>
        <end position="16"/>
    </location>
</feature>
<feature type="domain" description="RAP" evidence="3">
    <location>
        <begin position="1136"/>
        <end position="1192"/>
    </location>
</feature>
<evidence type="ECO:0000256" key="1">
    <source>
        <dbReference type="SAM" id="MobiDB-lite"/>
    </source>
</evidence>
<feature type="compositionally biased region" description="Polar residues" evidence="1">
    <location>
        <begin position="1214"/>
        <end position="1223"/>
    </location>
</feature>
<dbReference type="PANTHER" id="PTHR34512">
    <property type="entry name" value="CELL SURFACE PROTEIN"/>
    <property type="match status" value="1"/>
</dbReference>
<feature type="region of interest" description="Disordered" evidence="1">
    <location>
        <begin position="98"/>
        <end position="117"/>
    </location>
</feature>
<evidence type="ECO:0000256" key="2">
    <source>
        <dbReference type="SAM" id="SignalP"/>
    </source>
</evidence>
<name>A0ABP0S784_9DINO</name>
<sequence>MARTLLFLWILVPVTGKWCNVDGSKCRGRWNELERFFPLNLANDWYGFSYPVDWDGDGRVDVIDVIHAETNYARVPDGPHGMSPRRTKLYGYPVASQRCSESTTGQGPVKKRRAEEERDSDYHGLVFCTNSGVLGHGSGMDTALQVAQRLTTLRLEDASASSAEEGSFQKHRLVHGDKEMIDARVRSSSGGFEATNGFVRMALREASEQAQGSFENDLSKVGALDSDCSGHFAQFLQLRSETSVNHPWPHARGAFQSGFTPEAGSGFQPSWSYSDPKGKYHDVFAGGPVIDREENLYQMTAKGLFAFNSRGERLWHYATPGESTNEPCLSGELLLGSTRTGNAFAVDRLTGKELWVSSVADSAGSECGYPNAYDGVFVMGAVHNYEFGADDGNRRIYALNVSDGKKLWDYEPDRPVWNFTPLFPGDGTVVFMDFAGGVYRLKLTTGEEIWRNLPADSRESYTDGGAGLGENMVYTCSNYLNGTGRQNSSGIIRAFHLHDGREVWSQITMPCNSYPAIGHISGFDGESVVVTPGAFMGVSENRGSVIAFDALTGEEHWRLEVEAMDGWGAGEMEGLEIRRAEGVQPWCGPAQWSAPMVFSCGMVAVGRSDGKQYGILGPNASWTGPRTPGMTVAGMPYGRVAQATPMGSAFLHGALAAAPKMLAVSTYALPRAKVRGAFCFLINLACKAPVSMLQSPVPVDRFALDVYPATSELSLAMCNVICAVPSNMVTRSPRSPGFHVRAASWEAFAAIRQTARDDAYFAGCETQLLRDYHKWRPSTLAAICIHFSRLRPSEHKPTEKFLQRILWRADRLIYDLAGRELLSLLEVFALRGLREHDPRRPDLFIEAVPRLQKEVWDFGLSDVRRIAALYKQLNLRHEGLFEALGQRLEELLEETRTSVQKQNTQLTRQKRAPAGTAASAAVMTFLGACGRLNIVPLQAQNLLEVVGPTARAKKDLPRLAALAQLAAKFGCADTGEANRILLFVSAAFEEAVPDLPTRKGYASQAVYGQLLLALIFDESRCEIRDRTLVASVQAVFATFGSALDSLDERLARQLQVVDLACRVERPGVLEILETKGLTPFLEGVKSLEEIPSVLPKCSSQQHLQVSGVLQELGVKHRMEEKLQPYIADVRLTRRQRLIEIDGPLHFVGGSKRYDMKTSLKHRLLTKQGWDVHHIAWNDWPVQHHSRLNYVARLLRSSAPGTHLTEYQQLPPWSPDSSETQGSASAGDHLAIDSRRPSPELVDLEG</sequence>
<protein>
    <recommendedName>
        <fullName evidence="3">RAP domain-containing protein</fullName>
    </recommendedName>
</protein>
<dbReference type="SUPFAM" id="SSF52980">
    <property type="entry name" value="Restriction endonuclease-like"/>
    <property type="match status" value="1"/>
</dbReference>
<organism evidence="4 5">
    <name type="scientific">Durusdinium trenchii</name>
    <dbReference type="NCBI Taxonomy" id="1381693"/>
    <lineage>
        <taxon>Eukaryota</taxon>
        <taxon>Sar</taxon>
        <taxon>Alveolata</taxon>
        <taxon>Dinophyceae</taxon>
        <taxon>Suessiales</taxon>
        <taxon>Symbiodiniaceae</taxon>
        <taxon>Durusdinium</taxon>
    </lineage>
</organism>
<dbReference type="InterPro" id="IPR013584">
    <property type="entry name" value="RAP"/>
</dbReference>
<feature type="chain" id="PRO_5046885444" description="RAP domain-containing protein" evidence="2">
    <location>
        <begin position="17"/>
        <end position="1245"/>
    </location>
</feature>
<gene>
    <name evidence="4" type="ORF">CCMP2556_LOCUS50451</name>
</gene>
<dbReference type="PANTHER" id="PTHR34512:SF30">
    <property type="entry name" value="OUTER MEMBRANE PROTEIN ASSEMBLY FACTOR BAMB"/>
    <property type="match status" value="1"/>
</dbReference>
<dbReference type="Gene3D" id="2.130.10.10">
    <property type="entry name" value="YVTN repeat-like/Quinoprotein amine dehydrogenase"/>
    <property type="match status" value="1"/>
</dbReference>
<keyword evidence="5" id="KW-1185">Reference proteome</keyword>
<evidence type="ECO:0000313" key="5">
    <source>
        <dbReference type="Proteomes" id="UP001642484"/>
    </source>
</evidence>
<dbReference type="PROSITE" id="PS51286">
    <property type="entry name" value="RAP"/>
    <property type="match status" value="1"/>
</dbReference>
<dbReference type="SMART" id="SM00564">
    <property type="entry name" value="PQQ"/>
    <property type="match status" value="6"/>
</dbReference>